<evidence type="ECO:0000313" key="3">
    <source>
        <dbReference type="Proteomes" id="UP000225277"/>
    </source>
</evidence>
<protein>
    <recommendedName>
        <fullName evidence="4">F-box domain-containing protein</fullName>
    </recommendedName>
</protein>
<name>A0A2D3V4K3_9PEZI</name>
<gene>
    <name evidence="2" type="ORF">RCC_03248</name>
</gene>
<dbReference type="RefSeq" id="XP_023624307.1">
    <property type="nucleotide sequence ID" value="XM_023768539.1"/>
</dbReference>
<dbReference type="AlphaFoldDB" id="A0A2D3V4K3"/>
<evidence type="ECO:0000256" key="1">
    <source>
        <dbReference type="SAM" id="MobiDB-lite"/>
    </source>
</evidence>
<reference evidence="2 3" key="1">
    <citation type="submission" date="2016-03" db="EMBL/GenBank/DDBJ databases">
        <authorList>
            <person name="Ploux O."/>
        </authorList>
    </citation>
    <scope>NUCLEOTIDE SEQUENCE [LARGE SCALE GENOMIC DNA]</scope>
    <source>
        <strain evidence="2 3">URUG2</strain>
    </source>
</reference>
<sequence>MSTPNAATTHITEAPSSGTNDTTHITNPSPSKSTESPPLSSDATPSATSRVLQTTELLEAILLNLPMQQILLSQRTCKTFQDTVRGSLSLQRKIHFAPVKDEGQQPVVNPFLDYYRSKDPISRRGWQGDRL</sequence>
<feature type="region of interest" description="Disordered" evidence="1">
    <location>
        <begin position="1"/>
        <end position="50"/>
    </location>
</feature>
<dbReference type="GeneID" id="35598455"/>
<dbReference type="Proteomes" id="UP000225277">
    <property type="component" value="Unassembled WGS sequence"/>
</dbReference>
<evidence type="ECO:0008006" key="4">
    <source>
        <dbReference type="Google" id="ProtNLM"/>
    </source>
</evidence>
<organism evidence="2 3">
    <name type="scientific">Ramularia collo-cygni</name>
    <dbReference type="NCBI Taxonomy" id="112498"/>
    <lineage>
        <taxon>Eukaryota</taxon>
        <taxon>Fungi</taxon>
        <taxon>Dikarya</taxon>
        <taxon>Ascomycota</taxon>
        <taxon>Pezizomycotina</taxon>
        <taxon>Dothideomycetes</taxon>
        <taxon>Dothideomycetidae</taxon>
        <taxon>Mycosphaerellales</taxon>
        <taxon>Mycosphaerellaceae</taxon>
        <taxon>Ramularia</taxon>
    </lineage>
</organism>
<proteinExistence type="predicted"/>
<evidence type="ECO:0000313" key="2">
    <source>
        <dbReference type="EMBL" id="CZT17414.1"/>
    </source>
</evidence>
<keyword evidence="3" id="KW-1185">Reference proteome</keyword>
<dbReference type="OrthoDB" id="3800738at2759"/>
<accession>A0A2D3V4K3</accession>
<dbReference type="EMBL" id="FJUY01000004">
    <property type="protein sequence ID" value="CZT17414.1"/>
    <property type="molecule type" value="Genomic_DNA"/>
</dbReference>